<feature type="domain" description="Reverse transcriptase" evidence="1">
    <location>
        <begin position="252"/>
        <end position="523"/>
    </location>
</feature>
<comment type="caution">
    <text evidence="2">The sequence shown here is derived from an EMBL/GenBank/DDBJ whole genome shotgun (WGS) entry which is preliminary data.</text>
</comment>
<gene>
    <name evidence="2" type="ORF">FGIG_09700</name>
</gene>
<dbReference type="STRING" id="46835.A0A504YU47"/>
<dbReference type="Gene3D" id="3.30.70.270">
    <property type="match status" value="1"/>
</dbReference>
<dbReference type="EMBL" id="SUNJ01003992">
    <property type="protein sequence ID" value="TPP64813.1"/>
    <property type="molecule type" value="Genomic_DNA"/>
</dbReference>
<evidence type="ECO:0000259" key="1">
    <source>
        <dbReference type="PROSITE" id="PS50878"/>
    </source>
</evidence>
<proteinExistence type="predicted"/>
<dbReference type="OrthoDB" id="6286681at2759"/>
<dbReference type="Proteomes" id="UP000316759">
    <property type="component" value="Unassembled WGS sequence"/>
</dbReference>
<dbReference type="AlphaFoldDB" id="A0A504YU47"/>
<protein>
    <submittedName>
        <fullName evidence="2">Retrovirus Pol polyprotein from type-2 retrotransposable element R2DM</fullName>
    </submittedName>
</protein>
<accession>A0A504YU47</accession>
<dbReference type="SUPFAM" id="SSF56672">
    <property type="entry name" value="DNA/RNA polymerases"/>
    <property type="match status" value="1"/>
</dbReference>
<keyword evidence="3" id="KW-1185">Reference proteome</keyword>
<sequence length="915" mass="101234">VNEERIASVISRTRRGTWSTPDDESLVRLADTTFQHGTLRKDLCATLTGFFDGRSAESIRKRLQFLHWSPPTSVNLVEACEVPPTMDSQHLPEMVDQSAIDWTQRLVSNITSGLASGPVGVGPWADLLGIITDWRDGVLDLQSARSALETLLAATFPHTWQSTPARTVRCVPTTKRDLMAYWKGIFSQPSHPDPRPVQRPSATQWSVLDPILASEVSEALRLMGHTAPGLDRLTVRDLLQMDQNCIAQLLNALLVLRTPTHHLSMARVTLVPKCSNPTGPGDYRPIAVTSVMLRLLHKILARRWRSQLALSPWQMAFLQRDGCSEASTVLHTILRSVHQDCTPLASIFVDVSKAFDLVSHETIIRAATMFGLPTPMVDYLRSLYTGSMVRLGDESIACSRGVRQGDPLSPLLFIAVMEEVLSNSAPTLGVSIGGTPVDHLAYADDLVLFADNADRLRERLVALSTALASAGMSINGDKSVGLTIRKDGKNKRLILWPTAYEVNGVRVQPIGVDQQIKYLGLHFTWKGRIQPRSTAKLESMLVNITKAPLKPHQRLDILARFALPKLYHELVLGMAHRRTIKSMDVMVRARVRAWLRLPKDTVLGFFYAKRASGGLGLPNLSTTVPMAQRTRLERLARSSLAPARMATSASPFHQLVRQANIPIRVAASVITSKEDAISAWSADLLNSNDGRGLRNFPMDRASLLWLGTGDSVPPRLFLRATWLRGGLLSTKVRRARGYVVSTEDLKCRGSCGTAESADHILQCCAATHQVRCERHNKVVRWLASSLLKRGLRVMVEPIIPLVRSFCKPDLIVCCDDIVYVLDVCVVSGQSAESAWRTKVEKYSATPVEESIKRTLGLPTVRLKHCPVLISNRGLLFKRSGSGLRRLGLRPFVLARACQLVVEGSLKTYDVYMKGL</sequence>
<evidence type="ECO:0000313" key="3">
    <source>
        <dbReference type="Proteomes" id="UP000316759"/>
    </source>
</evidence>
<feature type="non-terminal residue" evidence="2">
    <location>
        <position position="1"/>
    </location>
</feature>
<dbReference type="Pfam" id="PF00078">
    <property type="entry name" value="RVT_1"/>
    <property type="match status" value="1"/>
</dbReference>
<dbReference type="PANTHER" id="PTHR19446">
    <property type="entry name" value="REVERSE TRANSCRIPTASES"/>
    <property type="match status" value="1"/>
</dbReference>
<dbReference type="InterPro" id="IPR000477">
    <property type="entry name" value="RT_dom"/>
</dbReference>
<organism evidence="2 3">
    <name type="scientific">Fasciola gigantica</name>
    <name type="common">Giant liver fluke</name>
    <dbReference type="NCBI Taxonomy" id="46835"/>
    <lineage>
        <taxon>Eukaryota</taxon>
        <taxon>Metazoa</taxon>
        <taxon>Spiralia</taxon>
        <taxon>Lophotrochozoa</taxon>
        <taxon>Platyhelminthes</taxon>
        <taxon>Trematoda</taxon>
        <taxon>Digenea</taxon>
        <taxon>Plagiorchiida</taxon>
        <taxon>Echinostomata</taxon>
        <taxon>Echinostomatoidea</taxon>
        <taxon>Fasciolidae</taxon>
        <taxon>Fasciola</taxon>
    </lineage>
</organism>
<reference evidence="2 3" key="1">
    <citation type="submission" date="2019-04" db="EMBL/GenBank/DDBJ databases">
        <title>Annotation for the trematode Fasciola gigantica.</title>
        <authorList>
            <person name="Choi Y.-J."/>
        </authorList>
    </citation>
    <scope>NUCLEOTIDE SEQUENCE [LARGE SCALE GENOMIC DNA]</scope>
    <source>
        <strain evidence="2">Uganda_cow_1</strain>
    </source>
</reference>
<dbReference type="InterPro" id="IPR043502">
    <property type="entry name" value="DNA/RNA_pol_sf"/>
</dbReference>
<dbReference type="PROSITE" id="PS50878">
    <property type="entry name" value="RT_POL"/>
    <property type="match status" value="1"/>
</dbReference>
<dbReference type="CDD" id="cd01650">
    <property type="entry name" value="RT_nLTR_like"/>
    <property type="match status" value="1"/>
</dbReference>
<name>A0A504YU47_FASGI</name>
<dbReference type="InterPro" id="IPR043128">
    <property type="entry name" value="Rev_trsase/Diguanyl_cyclase"/>
</dbReference>
<evidence type="ECO:0000313" key="2">
    <source>
        <dbReference type="EMBL" id="TPP64813.1"/>
    </source>
</evidence>